<dbReference type="RefSeq" id="WP_194106364.1">
    <property type="nucleotide sequence ID" value="NZ_JADFFM010000001.1"/>
</dbReference>
<sequence>MKKLTLAAIALAFTVMTSCTKENVEPTSHKLTKLDLSGDKGTLSQADAALVSGDKGTLSQADAALLSGDKGTLSQADASIYTSTKKK</sequence>
<reference evidence="1 2" key="1">
    <citation type="submission" date="2020-10" db="EMBL/GenBank/DDBJ databases">
        <title>Mucilaginibacter mali sp. nov., isolated from rhizosphere soil of apple orchard.</title>
        <authorList>
            <person name="Lee J.-S."/>
            <person name="Kim H.S."/>
            <person name="Kim J.-S."/>
        </authorList>
    </citation>
    <scope>NUCLEOTIDE SEQUENCE [LARGE SCALE GENOMIC DNA]</scope>
    <source>
        <strain evidence="1 2">KCTC 23157</strain>
    </source>
</reference>
<evidence type="ECO:0000313" key="1">
    <source>
        <dbReference type="EMBL" id="MBE9667007.1"/>
    </source>
</evidence>
<gene>
    <name evidence="1" type="ORF">IRJ18_11600</name>
</gene>
<evidence type="ECO:0000313" key="2">
    <source>
        <dbReference type="Proteomes" id="UP000632774"/>
    </source>
</evidence>
<dbReference type="PROSITE" id="PS51257">
    <property type="entry name" value="PROKAR_LIPOPROTEIN"/>
    <property type="match status" value="1"/>
</dbReference>
<accession>A0ABR9XHZ6</accession>
<dbReference type="EMBL" id="JADFFM010000001">
    <property type="protein sequence ID" value="MBE9667007.1"/>
    <property type="molecule type" value="Genomic_DNA"/>
</dbReference>
<name>A0ABR9XHZ6_9SPHI</name>
<protein>
    <submittedName>
        <fullName evidence="1">Uncharacterized protein</fullName>
    </submittedName>
</protein>
<keyword evidence="2" id="KW-1185">Reference proteome</keyword>
<dbReference type="Proteomes" id="UP000632774">
    <property type="component" value="Unassembled WGS sequence"/>
</dbReference>
<comment type="caution">
    <text evidence="1">The sequence shown here is derived from an EMBL/GenBank/DDBJ whole genome shotgun (WGS) entry which is preliminary data.</text>
</comment>
<organism evidence="1 2">
    <name type="scientific">Mucilaginibacter boryungensis</name>
    <dbReference type="NCBI Taxonomy" id="768480"/>
    <lineage>
        <taxon>Bacteria</taxon>
        <taxon>Pseudomonadati</taxon>
        <taxon>Bacteroidota</taxon>
        <taxon>Sphingobacteriia</taxon>
        <taxon>Sphingobacteriales</taxon>
        <taxon>Sphingobacteriaceae</taxon>
        <taxon>Mucilaginibacter</taxon>
    </lineage>
</organism>
<proteinExistence type="predicted"/>